<keyword evidence="2" id="KW-1185">Reference proteome</keyword>
<evidence type="ECO:0000313" key="1">
    <source>
        <dbReference type="EMBL" id="RFZ91110.1"/>
    </source>
</evidence>
<organism evidence="1 2">
    <name type="scientific">Mucilaginibacter conchicola</name>
    <dbReference type="NCBI Taxonomy" id="2303333"/>
    <lineage>
        <taxon>Bacteria</taxon>
        <taxon>Pseudomonadati</taxon>
        <taxon>Bacteroidota</taxon>
        <taxon>Sphingobacteriia</taxon>
        <taxon>Sphingobacteriales</taxon>
        <taxon>Sphingobacteriaceae</taxon>
        <taxon>Mucilaginibacter</taxon>
    </lineage>
</organism>
<dbReference type="PANTHER" id="PTHR38733">
    <property type="entry name" value="PROTEIN MCRC"/>
    <property type="match status" value="1"/>
</dbReference>
<dbReference type="RefSeq" id="WP_117393313.1">
    <property type="nucleotide sequence ID" value="NZ_QWDC01000003.1"/>
</dbReference>
<sequence length="448" mass="50598">MKVYQIKEFGTLIAAGGSQPRTGDTVIPQTAFKAVWDYLLEFQGKDPVAEKAFRLFTRQGRQVIQARNYAGMVETGDGTVIEILPKIWSPDGETDIAKSKEILIRMIAALRDTPFISIQQASLDVRKNYPLLEVFISAFITECRRVILNGLKKDYIRTEKNSPYLKGRLMISRDIVVNTVNKASFYISSSEYSTDIPRNRIIRSAVIKLAGITISPANRTALRQLDSAIADVPPSPDTEADLRASAVTSRLFSSYSRILEWSALFLRGNAFTPFAGSRISHAMLFPMEQLFEQYIAMLFRRHLQNMNISTQHRRFFLVSSHRGKGRFGLRPDIYAEPADPEMRCFVMDTKWKLIDGHQHTGNYLISQADMYQMYAYGHKYSGDSSEPALLLIYPLNDRFRKPLEPFYYETTEGKNHLRLLAVPFDLTADASSQIAGISASLNAESTAG</sequence>
<dbReference type="InterPro" id="IPR019292">
    <property type="entry name" value="McrC"/>
</dbReference>
<evidence type="ECO:0008006" key="3">
    <source>
        <dbReference type="Google" id="ProtNLM"/>
    </source>
</evidence>
<accession>A0A372NR47</accession>
<evidence type="ECO:0000313" key="2">
    <source>
        <dbReference type="Proteomes" id="UP000264217"/>
    </source>
</evidence>
<dbReference type="EMBL" id="QWDC01000003">
    <property type="protein sequence ID" value="RFZ91110.1"/>
    <property type="molecule type" value="Genomic_DNA"/>
</dbReference>
<dbReference type="Pfam" id="PF10117">
    <property type="entry name" value="McrBC"/>
    <property type="match status" value="1"/>
</dbReference>
<dbReference type="PANTHER" id="PTHR38733:SF1">
    <property type="entry name" value="TYPE IV METHYL-DIRECTED RESTRICTION ENZYME ECOKMCRBC"/>
    <property type="match status" value="1"/>
</dbReference>
<dbReference type="OrthoDB" id="307209at2"/>
<reference evidence="1 2" key="1">
    <citation type="submission" date="2018-08" db="EMBL/GenBank/DDBJ databases">
        <title>Mucilaginibacter sp. MYSH2.</title>
        <authorList>
            <person name="Seo T."/>
        </authorList>
    </citation>
    <scope>NUCLEOTIDE SEQUENCE [LARGE SCALE GENOMIC DNA]</scope>
    <source>
        <strain evidence="1 2">MYSH2</strain>
    </source>
</reference>
<dbReference type="AlphaFoldDB" id="A0A372NR47"/>
<dbReference type="Proteomes" id="UP000264217">
    <property type="component" value="Unassembled WGS sequence"/>
</dbReference>
<comment type="caution">
    <text evidence="1">The sequence shown here is derived from an EMBL/GenBank/DDBJ whole genome shotgun (WGS) entry which is preliminary data.</text>
</comment>
<protein>
    <recommendedName>
        <fullName evidence="3">Restriction endonuclease</fullName>
    </recommendedName>
</protein>
<name>A0A372NR47_9SPHI</name>
<gene>
    <name evidence="1" type="ORF">D0C36_19400</name>
</gene>
<proteinExistence type="predicted"/>